<dbReference type="GO" id="GO:0016740">
    <property type="term" value="F:transferase activity"/>
    <property type="evidence" value="ECO:0007669"/>
    <property type="project" value="UniProtKB-KW"/>
</dbReference>
<organism evidence="2 3">
    <name type="scientific">Asanoa ferruginea</name>
    <dbReference type="NCBI Taxonomy" id="53367"/>
    <lineage>
        <taxon>Bacteria</taxon>
        <taxon>Bacillati</taxon>
        <taxon>Actinomycetota</taxon>
        <taxon>Actinomycetes</taxon>
        <taxon>Micromonosporales</taxon>
        <taxon>Micromonosporaceae</taxon>
        <taxon>Asanoa</taxon>
    </lineage>
</organism>
<sequence length="310" mass="34093">MIEKPDIPDSVLVEGVHDGWGLFVDEVVFLPVGLDGAAWAYEVRILGGGRRFLKVRTGEFTRPALPVPSYLFAHGLTQVVAPIGGVHAASGLRLALYPFIDGENLWSRGLTDAQWTAYGRFLGALHAVELPDEVAALLPIEAYASTAPHRVRALADQAAADPALGPLWRRHSGQLSAWADEAERLECEAAAAPRPIVVCHADIHPGNLLADGSDDLRVVDWDAPVRAPRERDLMFVFGTEFGEHPINARREAQFRSGYGPLDLDDNMLRYYRLERRLDDVALFAATVLDESATEAARAYELELLAQILER</sequence>
<dbReference type="OrthoDB" id="115252at2"/>
<dbReference type="RefSeq" id="WP_116073120.1">
    <property type="nucleotide sequence ID" value="NZ_BONB01000008.1"/>
</dbReference>
<dbReference type="AlphaFoldDB" id="A0A3D9ZX19"/>
<dbReference type="InterPro" id="IPR002575">
    <property type="entry name" value="Aminoglycoside_PTrfase"/>
</dbReference>
<dbReference type="Gene3D" id="1.10.510.10">
    <property type="entry name" value="Transferase(Phosphotransferase) domain 1"/>
    <property type="match status" value="1"/>
</dbReference>
<keyword evidence="3" id="KW-1185">Reference proteome</keyword>
<dbReference type="InterPro" id="IPR011009">
    <property type="entry name" value="Kinase-like_dom_sf"/>
</dbReference>
<dbReference type="Pfam" id="PF01636">
    <property type="entry name" value="APH"/>
    <property type="match status" value="1"/>
</dbReference>
<evidence type="ECO:0000313" key="3">
    <source>
        <dbReference type="Proteomes" id="UP000256913"/>
    </source>
</evidence>
<reference evidence="2 3" key="1">
    <citation type="submission" date="2018-08" db="EMBL/GenBank/DDBJ databases">
        <title>Sequencing the genomes of 1000 actinobacteria strains.</title>
        <authorList>
            <person name="Klenk H.-P."/>
        </authorList>
    </citation>
    <scope>NUCLEOTIDE SEQUENCE [LARGE SCALE GENOMIC DNA]</scope>
    <source>
        <strain evidence="2 3">DSM 44099</strain>
    </source>
</reference>
<dbReference type="Gene3D" id="1.20.58.840">
    <property type="match status" value="1"/>
</dbReference>
<dbReference type="SUPFAM" id="SSF56112">
    <property type="entry name" value="Protein kinase-like (PK-like)"/>
    <property type="match status" value="1"/>
</dbReference>
<name>A0A3D9ZX19_9ACTN</name>
<protein>
    <submittedName>
        <fullName evidence="2">Spectinomycin phosphotransferase</fullName>
    </submittedName>
</protein>
<comment type="caution">
    <text evidence="2">The sequence shown here is derived from an EMBL/GenBank/DDBJ whole genome shotgun (WGS) entry which is preliminary data.</text>
</comment>
<dbReference type="Gene3D" id="3.30.200.20">
    <property type="entry name" value="Phosphorylase Kinase, domain 1"/>
    <property type="match status" value="1"/>
</dbReference>
<evidence type="ECO:0000313" key="2">
    <source>
        <dbReference type="EMBL" id="REG01103.1"/>
    </source>
</evidence>
<dbReference type="Proteomes" id="UP000256913">
    <property type="component" value="Unassembled WGS sequence"/>
</dbReference>
<keyword evidence="2" id="KW-0808">Transferase</keyword>
<feature type="domain" description="Aminoglycoside phosphotransferase" evidence="1">
    <location>
        <begin position="70"/>
        <end position="259"/>
    </location>
</feature>
<gene>
    <name evidence="2" type="ORF">DFJ67_7178</name>
</gene>
<dbReference type="EMBL" id="QUMQ01000001">
    <property type="protein sequence ID" value="REG01103.1"/>
    <property type="molecule type" value="Genomic_DNA"/>
</dbReference>
<evidence type="ECO:0000259" key="1">
    <source>
        <dbReference type="Pfam" id="PF01636"/>
    </source>
</evidence>
<accession>A0A3D9ZX19</accession>
<proteinExistence type="predicted"/>